<dbReference type="CDD" id="cd02972">
    <property type="entry name" value="DsbA_family"/>
    <property type="match status" value="1"/>
</dbReference>
<accession>A0A061JTN9</accession>
<proteinExistence type="predicted"/>
<dbReference type="InterPro" id="IPR012336">
    <property type="entry name" value="Thioredoxin-like_fold"/>
</dbReference>
<dbReference type="HOGENOM" id="CLU_000288_47_6_6"/>
<dbReference type="Pfam" id="PF13462">
    <property type="entry name" value="Thioredoxin_4"/>
    <property type="match status" value="1"/>
</dbReference>
<dbReference type="AlphaFoldDB" id="A0A061JTN9"/>
<sequence>MPLHRSTNPPPAVRRRRCLRLLLCAVGLLAVLLFALLAVVLRDSPDAAPTPTTQHHPGGPPWRHGQADARFVLTLFADLECPFCKAYYPSLKSWIDQHADVSLQWHHLPLAIHEPAASELARVAECAGETGGHGAFFDAVGWLYQHTRGGGQGLPGGLRYPGLTPALQRCLDSERPQLIVRDQAEQGAHGGITATPSLRLEDRQTGRSLLLQGPVEGDALLSAMDLLLMGDAPDAAPARAAGLSAIDDGDMPR</sequence>
<gene>
    <name evidence="2" type="ORF">B597_006910</name>
</gene>
<evidence type="ECO:0000313" key="3">
    <source>
        <dbReference type="Proteomes" id="UP000026923"/>
    </source>
</evidence>
<comment type="caution">
    <text evidence="2">The sequence shown here is derived from an EMBL/GenBank/DDBJ whole genome shotgun (WGS) entry which is preliminary data.</text>
</comment>
<dbReference type="OrthoDB" id="9780340at2"/>
<name>A0A061JTN9_STUST</name>
<dbReference type="eggNOG" id="COG1651">
    <property type="taxonomic scope" value="Bacteria"/>
</dbReference>
<reference evidence="2 3" key="1">
    <citation type="journal article" date="2013" name="Genome Announc.">
        <title>Draft Genome of the Nitrogen-Fixing Bacterium Pseudomonas stutzeri Strain KOS6 Isolated from Industrial Hydrocarbon Sludge.</title>
        <authorList>
            <person name="Grigoryeva T.V."/>
            <person name="Laikov A.V."/>
            <person name="Naumova R.P."/>
            <person name="Manolov A.I."/>
            <person name="Larin A.K."/>
            <person name="Karpova I.Y."/>
            <person name="Semashko T.A."/>
            <person name="Alexeev D.G."/>
            <person name="Kostryukova E.S."/>
            <person name="Muller R."/>
            <person name="Govorun V.M."/>
        </authorList>
    </citation>
    <scope>NUCLEOTIDE SEQUENCE [LARGE SCALE GENOMIC DNA]</scope>
    <source>
        <strain evidence="2 3">KOS6</strain>
    </source>
</reference>
<evidence type="ECO:0000313" key="2">
    <source>
        <dbReference type="EMBL" id="EWC41988.1"/>
    </source>
</evidence>
<protein>
    <submittedName>
        <fullName evidence="2">DsbA-thioredoxin family protein</fullName>
    </submittedName>
</protein>
<dbReference type="EMBL" id="AMCZ02000006">
    <property type="protein sequence ID" value="EWC41988.1"/>
    <property type="molecule type" value="Genomic_DNA"/>
</dbReference>
<dbReference type="SUPFAM" id="SSF52833">
    <property type="entry name" value="Thioredoxin-like"/>
    <property type="match status" value="1"/>
</dbReference>
<dbReference type="Gene3D" id="3.40.30.10">
    <property type="entry name" value="Glutaredoxin"/>
    <property type="match status" value="1"/>
</dbReference>
<feature type="domain" description="Thioredoxin-like fold" evidence="1">
    <location>
        <begin position="64"/>
        <end position="206"/>
    </location>
</feature>
<dbReference type="InterPro" id="IPR036249">
    <property type="entry name" value="Thioredoxin-like_sf"/>
</dbReference>
<dbReference type="Proteomes" id="UP000026923">
    <property type="component" value="Unassembled WGS sequence"/>
</dbReference>
<dbReference type="RefSeq" id="WP_024161566.1">
    <property type="nucleotide sequence ID" value="NZ_KK020675.1"/>
</dbReference>
<organism evidence="2 3">
    <name type="scientific">Stutzerimonas stutzeri KOS6</name>
    <dbReference type="NCBI Taxonomy" id="1218352"/>
    <lineage>
        <taxon>Bacteria</taxon>
        <taxon>Pseudomonadati</taxon>
        <taxon>Pseudomonadota</taxon>
        <taxon>Gammaproteobacteria</taxon>
        <taxon>Pseudomonadales</taxon>
        <taxon>Pseudomonadaceae</taxon>
        <taxon>Stutzerimonas</taxon>
    </lineage>
</organism>
<evidence type="ECO:0000259" key="1">
    <source>
        <dbReference type="Pfam" id="PF13462"/>
    </source>
</evidence>